<dbReference type="PANTHER" id="PTHR32022">
    <property type="entry name" value="D-GLUTAMATE CYCLASE, MITOCHONDRIAL"/>
    <property type="match status" value="1"/>
</dbReference>
<feature type="domain" description="D-glutamate cyclase-like C-terminal" evidence="1">
    <location>
        <begin position="14"/>
        <end position="312"/>
    </location>
</feature>
<dbReference type="AlphaFoldDB" id="A0A0L0D2R6"/>
<name>A0A0L0D2R6_THETB</name>
<reference evidence="2 3" key="1">
    <citation type="submission" date="2010-05" db="EMBL/GenBank/DDBJ databases">
        <title>The Genome Sequence of Thecamonas trahens ATCC 50062.</title>
        <authorList>
            <consortium name="The Broad Institute Genome Sequencing Platform"/>
            <person name="Russ C."/>
            <person name="Cuomo C."/>
            <person name="Shea T."/>
            <person name="Young S.K."/>
            <person name="Zeng Q."/>
            <person name="Koehrsen M."/>
            <person name="Haas B."/>
            <person name="Borodovsky M."/>
            <person name="Guigo R."/>
            <person name="Alvarado L."/>
            <person name="Berlin A."/>
            <person name="Bochicchio J."/>
            <person name="Borenstein D."/>
            <person name="Chapman S."/>
            <person name="Chen Z."/>
            <person name="Freedman E."/>
            <person name="Gellesch M."/>
            <person name="Goldberg J."/>
            <person name="Griggs A."/>
            <person name="Gujja S."/>
            <person name="Heilman E."/>
            <person name="Heiman D."/>
            <person name="Hepburn T."/>
            <person name="Howarth C."/>
            <person name="Jen D."/>
            <person name="Larson L."/>
            <person name="Mehta T."/>
            <person name="Park D."/>
            <person name="Pearson M."/>
            <person name="Roberts A."/>
            <person name="Saif S."/>
            <person name="Shenoy N."/>
            <person name="Sisk P."/>
            <person name="Stolte C."/>
            <person name="Sykes S."/>
            <person name="Thomson T."/>
            <person name="Walk T."/>
            <person name="White J."/>
            <person name="Yandava C."/>
            <person name="Burger G."/>
            <person name="Gray M.W."/>
            <person name="Holland P.W.H."/>
            <person name="King N."/>
            <person name="Lang F.B.F."/>
            <person name="Roger A.J."/>
            <person name="Ruiz-Trillo I."/>
            <person name="Lander E."/>
            <person name="Nusbaum C."/>
        </authorList>
    </citation>
    <scope>NUCLEOTIDE SEQUENCE [LARGE SCALE GENOMIC DNA]</scope>
    <source>
        <strain evidence="2 3">ATCC 50062</strain>
    </source>
</reference>
<evidence type="ECO:0000313" key="3">
    <source>
        <dbReference type="Proteomes" id="UP000054408"/>
    </source>
</evidence>
<evidence type="ECO:0000259" key="1">
    <source>
        <dbReference type="Pfam" id="PF14336"/>
    </source>
</evidence>
<keyword evidence="3" id="KW-1185">Reference proteome</keyword>
<dbReference type="OMA" id="SAFERCK"/>
<protein>
    <submittedName>
        <fullName evidence="2">UPF0317 protein C14orf159</fullName>
    </submittedName>
</protein>
<sequence>MAMASAVTRAFRRIEGAIYKDPANRGIGKCFVNGAVGAATTALISARSILLTTGFFIASVNAGENDGPIGTAALARALAGAGKDVVVVTDDLNRPLVEAALDAALSESRSTDVALEIYPTHDGGTASSGGASPECLAFHTHIRETYAPTVAVAIERPGRTPDGSYRNMRAGDISAVTAPIDAMFLREPAFGFASSSLTTIGVGDGGNEIGMGSPAIRAAVLDAVPDADVTATVVPTDITIATGVSNWGGYALAAGVAALTAAPGLAFPSHLDRAAMDAVNAVGGVDGVRAAVSMSVDDLDWHDHHRPLLDHLVSIATDAAPHPTSE</sequence>
<accession>A0A0L0D2R6</accession>
<organism evidence="2 3">
    <name type="scientific">Thecamonas trahens ATCC 50062</name>
    <dbReference type="NCBI Taxonomy" id="461836"/>
    <lineage>
        <taxon>Eukaryota</taxon>
        <taxon>Apusozoa</taxon>
        <taxon>Apusomonadida</taxon>
        <taxon>Apusomonadidae</taxon>
        <taxon>Thecamonas</taxon>
    </lineage>
</organism>
<gene>
    <name evidence="2" type="ORF">AMSG_02931</name>
</gene>
<dbReference type="OrthoDB" id="10262538at2759"/>
<dbReference type="RefSeq" id="XP_013760277.1">
    <property type="nucleotide sequence ID" value="XM_013904823.1"/>
</dbReference>
<dbReference type="GeneID" id="25562576"/>
<evidence type="ECO:0000313" key="2">
    <source>
        <dbReference type="EMBL" id="KNC46496.1"/>
    </source>
</evidence>
<dbReference type="STRING" id="461836.A0A0L0D2R6"/>
<dbReference type="PANTHER" id="PTHR32022:SF10">
    <property type="entry name" value="D-GLUTAMATE CYCLASE, MITOCHONDRIAL"/>
    <property type="match status" value="1"/>
</dbReference>
<dbReference type="InterPro" id="IPR025504">
    <property type="entry name" value="GLUCM_C"/>
</dbReference>
<dbReference type="Proteomes" id="UP000054408">
    <property type="component" value="Unassembled WGS sequence"/>
</dbReference>
<dbReference type="Pfam" id="PF14336">
    <property type="entry name" value="GLUCM-like_C"/>
    <property type="match status" value="1"/>
</dbReference>
<dbReference type="EMBL" id="GL349443">
    <property type="protein sequence ID" value="KNC46496.1"/>
    <property type="molecule type" value="Genomic_DNA"/>
</dbReference>
<dbReference type="Gene3D" id="3.90.1640.20">
    <property type="entry name" value="TON_0340"/>
    <property type="match status" value="1"/>
</dbReference>
<proteinExistence type="predicted"/>